<dbReference type="Pfam" id="PF16916">
    <property type="entry name" value="ZT_dimer"/>
    <property type="match status" value="1"/>
</dbReference>
<feature type="domain" description="Cation efflux protein cytoplasmic" evidence="10">
    <location>
        <begin position="216"/>
        <end position="291"/>
    </location>
</feature>
<evidence type="ECO:0000256" key="8">
    <source>
        <dbReference type="SAM" id="Phobius"/>
    </source>
</evidence>
<dbReference type="OrthoDB" id="9806522at2"/>
<dbReference type="EMBL" id="CP042261">
    <property type="protein sequence ID" value="QDY69661.1"/>
    <property type="molecule type" value="Genomic_DNA"/>
</dbReference>
<evidence type="ECO:0000256" key="1">
    <source>
        <dbReference type="ARBA" id="ARBA00004141"/>
    </source>
</evidence>
<accession>A0A5B8IXL1</accession>
<evidence type="ECO:0000313" key="12">
    <source>
        <dbReference type="Proteomes" id="UP000318483"/>
    </source>
</evidence>
<feature type="transmembrane region" description="Helical" evidence="8">
    <location>
        <begin position="49"/>
        <end position="66"/>
    </location>
</feature>
<feature type="transmembrane region" description="Helical" evidence="8">
    <location>
        <begin position="120"/>
        <end position="138"/>
    </location>
</feature>
<evidence type="ECO:0000256" key="2">
    <source>
        <dbReference type="ARBA" id="ARBA00008114"/>
    </source>
</evidence>
<evidence type="ECO:0000259" key="9">
    <source>
        <dbReference type="Pfam" id="PF01545"/>
    </source>
</evidence>
<dbReference type="Gene3D" id="3.30.70.1350">
    <property type="entry name" value="Cation efflux protein, cytoplasmic domain"/>
    <property type="match status" value="1"/>
</dbReference>
<feature type="transmembrane region" description="Helical" evidence="8">
    <location>
        <begin position="166"/>
        <end position="196"/>
    </location>
</feature>
<protein>
    <submittedName>
        <fullName evidence="11">Cation diffusion facilitator family transporter</fullName>
    </submittedName>
</protein>
<dbReference type="GO" id="GO:0015341">
    <property type="term" value="F:zinc efflux antiporter activity"/>
    <property type="evidence" value="ECO:0007669"/>
    <property type="project" value="TreeGrafter"/>
</dbReference>
<feature type="transmembrane region" description="Helical" evidence="8">
    <location>
        <begin position="86"/>
        <end position="108"/>
    </location>
</feature>
<evidence type="ECO:0000256" key="5">
    <source>
        <dbReference type="ARBA" id="ARBA00022692"/>
    </source>
</evidence>
<keyword evidence="5 8" id="KW-0812">Transmembrane</keyword>
<dbReference type="GO" id="GO:0005886">
    <property type="term" value="C:plasma membrane"/>
    <property type="evidence" value="ECO:0007669"/>
    <property type="project" value="TreeGrafter"/>
</dbReference>
<comment type="subcellular location">
    <subcellularLocation>
        <location evidence="1">Membrane</location>
        <topology evidence="1">Multi-pass membrane protein</topology>
    </subcellularLocation>
</comment>
<evidence type="ECO:0000256" key="6">
    <source>
        <dbReference type="ARBA" id="ARBA00022989"/>
    </source>
</evidence>
<evidence type="ECO:0000259" key="10">
    <source>
        <dbReference type="Pfam" id="PF16916"/>
    </source>
</evidence>
<dbReference type="InterPro" id="IPR058533">
    <property type="entry name" value="Cation_efflux_TM"/>
</dbReference>
<keyword evidence="4" id="KW-1003">Cell membrane</keyword>
<gene>
    <name evidence="11" type="ORF">FPZ52_08520</name>
</gene>
<dbReference type="KEGG" id="lit:FPZ52_08520"/>
<dbReference type="GO" id="GO:0015093">
    <property type="term" value="F:ferrous iron transmembrane transporter activity"/>
    <property type="evidence" value="ECO:0007669"/>
    <property type="project" value="TreeGrafter"/>
</dbReference>
<dbReference type="NCBIfam" id="TIGR01297">
    <property type="entry name" value="CDF"/>
    <property type="match status" value="1"/>
</dbReference>
<dbReference type="InterPro" id="IPR050291">
    <property type="entry name" value="CDF_Transporter"/>
</dbReference>
<comment type="similarity">
    <text evidence="2">Belongs to the cation diffusion facilitator (CDF) transporter (TC 2.A.4) family.</text>
</comment>
<evidence type="ECO:0000256" key="3">
    <source>
        <dbReference type="ARBA" id="ARBA00022448"/>
    </source>
</evidence>
<dbReference type="Proteomes" id="UP000318483">
    <property type="component" value="Chromosome"/>
</dbReference>
<dbReference type="GO" id="GO:0006882">
    <property type="term" value="P:intracellular zinc ion homeostasis"/>
    <property type="evidence" value="ECO:0007669"/>
    <property type="project" value="TreeGrafter"/>
</dbReference>
<dbReference type="Gene3D" id="1.20.1510.10">
    <property type="entry name" value="Cation efflux protein transmembrane domain"/>
    <property type="match status" value="1"/>
</dbReference>
<proteinExistence type="inferred from homology"/>
<keyword evidence="3" id="KW-0813">Transport</keyword>
<evidence type="ECO:0000313" key="11">
    <source>
        <dbReference type="EMBL" id="QDY69661.1"/>
    </source>
</evidence>
<dbReference type="RefSeq" id="WP_146365038.1">
    <property type="nucleotide sequence ID" value="NZ_CP042261.1"/>
</dbReference>
<dbReference type="SUPFAM" id="SSF160240">
    <property type="entry name" value="Cation efflux protein cytoplasmic domain-like"/>
    <property type="match status" value="1"/>
</dbReference>
<dbReference type="InterPro" id="IPR002524">
    <property type="entry name" value="Cation_efflux"/>
</dbReference>
<feature type="domain" description="Cation efflux protein transmembrane" evidence="9">
    <location>
        <begin position="17"/>
        <end position="211"/>
    </location>
</feature>
<evidence type="ECO:0000256" key="4">
    <source>
        <dbReference type="ARBA" id="ARBA00022475"/>
    </source>
</evidence>
<dbReference type="GO" id="GO:0015086">
    <property type="term" value="F:cadmium ion transmembrane transporter activity"/>
    <property type="evidence" value="ECO:0007669"/>
    <property type="project" value="TreeGrafter"/>
</dbReference>
<dbReference type="InterPro" id="IPR027469">
    <property type="entry name" value="Cation_efflux_TMD_sf"/>
</dbReference>
<feature type="transmembrane region" description="Helical" evidence="8">
    <location>
        <begin position="20"/>
        <end position="42"/>
    </location>
</feature>
<reference evidence="11 12" key="1">
    <citation type="submission" date="2019-07" db="EMBL/GenBank/DDBJ databases">
        <title>Litoreibacter alkalisoli sp. nov., isolated from saline-alkaline soil.</title>
        <authorList>
            <person name="Wang S."/>
            <person name="Xu L."/>
            <person name="Xing Y.-T."/>
            <person name="Sun J.-Q."/>
        </authorList>
    </citation>
    <scope>NUCLEOTIDE SEQUENCE [LARGE SCALE GENOMIC DNA]</scope>
    <source>
        <strain evidence="11 12">LN3S51</strain>
    </source>
</reference>
<keyword evidence="7 8" id="KW-0472">Membrane</keyword>
<evidence type="ECO:0000256" key="7">
    <source>
        <dbReference type="ARBA" id="ARBA00023136"/>
    </source>
</evidence>
<dbReference type="InterPro" id="IPR036837">
    <property type="entry name" value="Cation_efflux_CTD_sf"/>
</dbReference>
<name>A0A5B8IXL1_9RHOB</name>
<dbReference type="PANTHER" id="PTHR43840">
    <property type="entry name" value="MITOCHONDRIAL METAL TRANSPORTER 1-RELATED"/>
    <property type="match status" value="1"/>
</dbReference>
<dbReference type="AlphaFoldDB" id="A0A5B8IXL1"/>
<dbReference type="PANTHER" id="PTHR43840:SF41">
    <property type="entry name" value="CATION-EFFLUX PUMP FIEF"/>
    <property type="match status" value="1"/>
</dbReference>
<dbReference type="InterPro" id="IPR027470">
    <property type="entry name" value="Cation_efflux_CTD"/>
</dbReference>
<organism evidence="11 12">
    <name type="scientific">Qingshengfaniella alkalisoli</name>
    <dbReference type="NCBI Taxonomy" id="2599296"/>
    <lineage>
        <taxon>Bacteria</taxon>
        <taxon>Pseudomonadati</taxon>
        <taxon>Pseudomonadota</taxon>
        <taxon>Alphaproteobacteria</taxon>
        <taxon>Rhodobacterales</taxon>
        <taxon>Paracoccaceae</taxon>
        <taxon>Qingshengfaniella</taxon>
    </lineage>
</organism>
<keyword evidence="6 8" id="KW-1133">Transmembrane helix</keyword>
<sequence>MIRPDTNHRLARSAGVASVLVALTLVSLKLWAFFATGSLAVAGSLVDSALDAIMSLLGLWAILYAAKPPDDDHAFGHNSAEDLAALAQALFLTVSACAIGLSAVRRLLSDNPTQLQAQGAGMVVMSVSITLTICLVLWQRYVGRKTGNKVVQADALHYLSDLLPNIAAIVALWASAHFGVGHIDSVIALMTAAILIHGARRIGKGAWDALMDRSADPDLVAKIEDIAGNWPGVDGYHDLKTRTSGARVFVNLHVEIDGSLSLYDAHEIGAGLRHAILEACPQADVIIHKDPA</sequence>
<dbReference type="Pfam" id="PF01545">
    <property type="entry name" value="Cation_efflux"/>
    <property type="match status" value="1"/>
</dbReference>
<dbReference type="SUPFAM" id="SSF161111">
    <property type="entry name" value="Cation efflux protein transmembrane domain-like"/>
    <property type="match status" value="1"/>
</dbReference>
<keyword evidence="12" id="KW-1185">Reference proteome</keyword>